<dbReference type="EMBL" id="VSRR010054607">
    <property type="protein sequence ID" value="MPC80645.1"/>
    <property type="molecule type" value="Genomic_DNA"/>
</dbReference>
<evidence type="ECO:0000313" key="1">
    <source>
        <dbReference type="EMBL" id="MPC80645.1"/>
    </source>
</evidence>
<reference evidence="1 2" key="1">
    <citation type="submission" date="2019-05" db="EMBL/GenBank/DDBJ databases">
        <title>Another draft genome of Portunus trituberculatus and its Hox gene families provides insights of decapod evolution.</title>
        <authorList>
            <person name="Jeong J.-H."/>
            <person name="Song I."/>
            <person name="Kim S."/>
            <person name="Choi T."/>
            <person name="Kim D."/>
            <person name="Ryu S."/>
            <person name="Kim W."/>
        </authorList>
    </citation>
    <scope>NUCLEOTIDE SEQUENCE [LARGE SCALE GENOMIC DNA]</scope>
    <source>
        <tissue evidence="1">Muscle</tissue>
    </source>
</reference>
<evidence type="ECO:0000313" key="2">
    <source>
        <dbReference type="Proteomes" id="UP000324222"/>
    </source>
</evidence>
<keyword evidence="2" id="KW-1185">Reference proteome</keyword>
<name>A0A5B7IEK3_PORTR</name>
<accession>A0A5B7IEK3</accession>
<organism evidence="1 2">
    <name type="scientific">Portunus trituberculatus</name>
    <name type="common">Swimming crab</name>
    <name type="synonym">Neptunus trituberculatus</name>
    <dbReference type="NCBI Taxonomy" id="210409"/>
    <lineage>
        <taxon>Eukaryota</taxon>
        <taxon>Metazoa</taxon>
        <taxon>Ecdysozoa</taxon>
        <taxon>Arthropoda</taxon>
        <taxon>Crustacea</taxon>
        <taxon>Multicrustacea</taxon>
        <taxon>Malacostraca</taxon>
        <taxon>Eumalacostraca</taxon>
        <taxon>Eucarida</taxon>
        <taxon>Decapoda</taxon>
        <taxon>Pleocyemata</taxon>
        <taxon>Brachyura</taxon>
        <taxon>Eubrachyura</taxon>
        <taxon>Portunoidea</taxon>
        <taxon>Portunidae</taxon>
        <taxon>Portuninae</taxon>
        <taxon>Portunus</taxon>
    </lineage>
</organism>
<comment type="caution">
    <text evidence="1">The sequence shown here is derived from an EMBL/GenBank/DDBJ whole genome shotgun (WGS) entry which is preliminary data.</text>
</comment>
<dbReference type="Proteomes" id="UP000324222">
    <property type="component" value="Unassembled WGS sequence"/>
</dbReference>
<gene>
    <name evidence="1" type="primary">w_3</name>
    <name evidence="1" type="ORF">E2C01_075231</name>
</gene>
<dbReference type="OrthoDB" id="66620at2759"/>
<dbReference type="AlphaFoldDB" id="A0A5B7IEK3"/>
<protein>
    <submittedName>
        <fullName evidence="1">Protein white</fullName>
    </submittedName>
</protein>
<sequence>MACPAQYNPADHFINLLSVEPGRVNACKQLIHSICDAFEESNLGKAVMKEVTANQRLQNHQNDFLSFREENDSPYKTTWGTQFQWVIWRSWLETIREQRLIQIRFLQVIRTFTWRGVTRSEGPRGEPGFGWYGDSGREKIDDCVLV</sequence>
<proteinExistence type="predicted"/>